<keyword evidence="1" id="KW-0812">Transmembrane</keyword>
<evidence type="ECO:0000313" key="3">
    <source>
        <dbReference type="Proteomes" id="UP000462014"/>
    </source>
</evidence>
<dbReference type="AlphaFoldDB" id="A0A7K1SVM5"/>
<organism evidence="2 3">
    <name type="scientific">Mucilaginibacter arboris</name>
    <dbReference type="NCBI Taxonomy" id="2682090"/>
    <lineage>
        <taxon>Bacteria</taxon>
        <taxon>Pseudomonadati</taxon>
        <taxon>Bacteroidota</taxon>
        <taxon>Sphingobacteriia</taxon>
        <taxon>Sphingobacteriales</taxon>
        <taxon>Sphingobacteriaceae</taxon>
        <taxon>Mucilaginibacter</taxon>
    </lineage>
</organism>
<keyword evidence="1" id="KW-0472">Membrane</keyword>
<dbReference type="RefSeq" id="WP_157565642.1">
    <property type="nucleotide sequence ID" value="NZ_WPIK01000005.1"/>
</dbReference>
<feature type="transmembrane region" description="Helical" evidence="1">
    <location>
        <begin position="51"/>
        <end position="73"/>
    </location>
</feature>
<evidence type="ECO:0000313" key="2">
    <source>
        <dbReference type="EMBL" id="MVN21375.1"/>
    </source>
</evidence>
<evidence type="ECO:0000256" key="1">
    <source>
        <dbReference type="SAM" id="Phobius"/>
    </source>
</evidence>
<accession>A0A7K1SVM5</accession>
<dbReference type="EMBL" id="WPIK01000005">
    <property type="protein sequence ID" value="MVN21375.1"/>
    <property type="molecule type" value="Genomic_DNA"/>
</dbReference>
<reference evidence="2 3" key="1">
    <citation type="submission" date="2019-12" db="EMBL/GenBank/DDBJ databases">
        <title>Mucilaginibacter sp. HMF7410 genome sequencing and assembly.</title>
        <authorList>
            <person name="Kang H."/>
            <person name="Cha I."/>
            <person name="Kim H."/>
            <person name="Joh K."/>
        </authorList>
    </citation>
    <scope>NUCLEOTIDE SEQUENCE [LARGE SCALE GENOMIC DNA]</scope>
    <source>
        <strain evidence="2 3">HMF7410</strain>
    </source>
</reference>
<keyword evidence="3" id="KW-1185">Reference proteome</keyword>
<protein>
    <submittedName>
        <fullName evidence="2">Uncharacterized protein</fullName>
    </submittedName>
</protein>
<dbReference type="Proteomes" id="UP000462014">
    <property type="component" value="Unassembled WGS sequence"/>
</dbReference>
<name>A0A7K1SVM5_9SPHI</name>
<proteinExistence type="predicted"/>
<keyword evidence="1" id="KW-1133">Transmembrane helix</keyword>
<comment type="caution">
    <text evidence="2">The sequence shown here is derived from an EMBL/GenBank/DDBJ whole genome shotgun (WGS) entry which is preliminary data.</text>
</comment>
<gene>
    <name evidence="2" type="ORF">GO621_07475</name>
</gene>
<sequence length="75" mass="8610">MLKISAQVFTVLFFIRKNGASFSQLKTGAYLFYIDKRSMAQYPCLQVKQGYPVITFLLPINPYFACFILTFIIGN</sequence>